<organism evidence="3 4">
    <name type="scientific">Paenibacillus glycanilyticus</name>
    <dbReference type="NCBI Taxonomy" id="126569"/>
    <lineage>
        <taxon>Bacteria</taxon>
        <taxon>Bacillati</taxon>
        <taxon>Bacillota</taxon>
        <taxon>Bacilli</taxon>
        <taxon>Bacillales</taxon>
        <taxon>Paenibacillaceae</taxon>
        <taxon>Paenibacillus</taxon>
    </lineage>
</organism>
<sequence>MLIRQLQQNDQDVVISIFEEYPLQFPPFVIARYPVRWADYFASSPSSSRSDYFVAEDKGEVVGHTGFIFNDEVGHYEIVGVVVKQSAARKGVGRALLSEICDRLRELGEEQVILYTLGHPGNRGTIDFYSSIGFNLVNEEKDFFAEGYDRVAFTKSFI</sequence>
<dbReference type="InterPro" id="IPR050769">
    <property type="entry name" value="NAT_camello-type"/>
</dbReference>
<dbReference type="PANTHER" id="PTHR13947:SF37">
    <property type="entry name" value="LD18367P"/>
    <property type="match status" value="1"/>
</dbReference>
<evidence type="ECO:0000313" key="4">
    <source>
        <dbReference type="Proteomes" id="UP001285921"/>
    </source>
</evidence>
<dbReference type="InterPro" id="IPR016181">
    <property type="entry name" value="Acyl_CoA_acyltransferase"/>
</dbReference>
<dbReference type="Pfam" id="PF00583">
    <property type="entry name" value="Acetyltransf_1"/>
    <property type="match status" value="1"/>
</dbReference>
<comment type="caution">
    <text evidence="3">The sequence shown here is derived from an EMBL/GenBank/DDBJ whole genome shotgun (WGS) entry which is preliminary data.</text>
</comment>
<dbReference type="CDD" id="cd04301">
    <property type="entry name" value="NAT_SF"/>
    <property type="match status" value="1"/>
</dbReference>
<gene>
    <name evidence="3" type="ORF">PghCCS26_60270</name>
</gene>
<name>A0ABQ6NUW5_9BACL</name>
<accession>A0ABQ6NUW5</accession>
<feature type="domain" description="N-acetyltransferase" evidence="2">
    <location>
        <begin position="1"/>
        <end position="158"/>
    </location>
</feature>
<dbReference type="Gene3D" id="3.40.630.30">
    <property type="match status" value="1"/>
</dbReference>
<proteinExistence type="predicted"/>
<reference evidence="3 4" key="1">
    <citation type="submission" date="2023-05" db="EMBL/GenBank/DDBJ databases">
        <title>Draft genome of Paenibacillus sp. CCS26.</title>
        <authorList>
            <person name="Akita H."/>
            <person name="Shinto Y."/>
            <person name="Kimura Z."/>
        </authorList>
    </citation>
    <scope>NUCLEOTIDE SEQUENCE [LARGE SCALE GENOMIC DNA]</scope>
    <source>
        <strain evidence="3 4">CCS26</strain>
    </source>
</reference>
<dbReference type="PANTHER" id="PTHR13947">
    <property type="entry name" value="GNAT FAMILY N-ACETYLTRANSFERASE"/>
    <property type="match status" value="1"/>
</dbReference>
<dbReference type="Proteomes" id="UP001285921">
    <property type="component" value="Unassembled WGS sequence"/>
</dbReference>
<dbReference type="PROSITE" id="PS51186">
    <property type="entry name" value="GNAT"/>
    <property type="match status" value="1"/>
</dbReference>
<protein>
    <recommendedName>
        <fullName evidence="2">N-acetyltransferase domain-containing protein</fullName>
    </recommendedName>
</protein>
<evidence type="ECO:0000256" key="1">
    <source>
        <dbReference type="ARBA" id="ARBA00022679"/>
    </source>
</evidence>
<dbReference type="RefSeq" id="WP_317982323.1">
    <property type="nucleotide sequence ID" value="NZ_BTCL01000039.1"/>
</dbReference>
<dbReference type="InterPro" id="IPR000182">
    <property type="entry name" value="GNAT_dom"/>
</dbReference>
<dbReference type="SUPFAM" id="SSF55729">
    <property type="entry name" value="Acyl-CoA N-acyltransferases (Nat)"/>
    <property type="match status" value="1"/>
</dbReference>
<dbReference type="EMBL" id="BTCL01000039">
    <property type="protein sequence ID" value="GMK48897.1"/>
    <property type="molecule type" value="Genomic_DNA"/>
</dbReference>
<evidence type="ECO:0000313" key="3">
    <source>
        <dbReference type="EMBL" id="GMK48897.1"/>
    </source>
</evidence>
<evidence type="ECO:0000259" key="2">
    <source>
        <dbReference type="PROSITE" id="PS51186"/>
    </source>
</evidence>
<keyword evidence="4" id="KW-1185">Reference proteome</keyword>
<keyword evidence="1" id="KW-0808">Transferase</keyword>